<accession>A0A2T3ITV1</accession>
<dbReference type="NCBIfam" id="TIGR03501">
    <property type="entry name" value="GlyGly_CTERM"/>
    <property type="match status" value="1"/>
</dbReference>
<name>A0A2T3ITV1_9GAMM</name>
<dbReference type="AlphaFoldDB" id="A0A2T3ITV1"/>
<dbReference type="Pfam" id="PF00089">
    <property type="entry name" value="Trypsin"/>
    <property type="match status" value="2"/>
</dbReference>
<comment type="caution">
    <text evidence="5">The sequence shown here is derived from an EMBL/GenBank/DDBJ whole genome shotgun (WGS) entry which is preliminary data.</text>
</comment>
<dbReference type="Gene3D" id="2.40.10.10">
    <property type="entry name" value="Trypsin-like serine proteases"/>
    <property type="match status" value="1"/>
</dbReference>
<dbReference type="PANTHER" id="PTHR24276">
    <property type="entry name" value="POLYSERASE-RELATED"/>
    <property type="match status" value="1"/>
</dbReference>
<dbReference type="OrthoDB" id="5878935at2"/>
<proteinExistence type="inferred from homology"/>
<keyword evidence="2" id="KW-1015">Disulfide bond</keyword>
<evidence type="ECO:0000256" key="3">
    <source>
        <dbReference type="SAM" id="SignalP"/>
    </source>
</evidence>
<dbReference type="EMBL" id="PYMH01000013">
    <property type="protein sequence ID" value="PSU31772.1"/>
    <property type="molecule type" value="Genomic_DNA"/>
</dbReference>
<dbReference type="InterPro" id="IPR001314">
    <property type="entry name" value="Peptidase_S1A"/>
</dbReference>
<dbReference type="PANTHER" id="PTHR24276:SF98">
    <property type="entry name" value="FI18310P1-RELATED"/>
    <property type="match status" value="1"/>
</dbReference>
<keyword evidence="3" id="KW-0732">Signal</keyword>
<keyword evidence="6" id="KW-1185">Reference proteome</keyword>
<protein>
    <recommendedName>
        <fullName evidence="4">Peptidase S1 domain-containing protein</fullName>
    </recommendedName>
</protein>
<dbReference type="PRINTS" id="PR00722">
    <property type="entry name" value="CHYMOTRYPSIN"/>
</dbReference>
<evidence type="ECO:0000313" key="6">
    <source>
        <dbReference type="Proteomes" id="UP000241222"/>
    </source>
</evidence>
<dbReference type="InterPro" id="IPR050430">
    <property type="entry name" value="Peptidase_S1"/>
</dbReference>
<dbReference type="InterPro" id="IPR020008">
    <property type="entry name" value="GlyGly_CTERM"/>
</dbReference>
<feature type="domain" description="Peptidase S1" evidence="4">
    <location>
        <begin position="28"/>
        <end position="345"/>
    </location>
</feature>
<dbReference type="InterPro" id="IPR001254">
    <property type="entry name" value="Trypsin_dom"/>
</dbReference>
<feature type="chain" id="PRO_5015661662" description="Peptidase S1 domain-containing protein" evidence="3">
    <location>
        <begin position="22"/>
        <end position="484"/>
    </location>
</feature>
<dbReference type="PROSITE" id="PS50240">
    <property type="entry name" value="TRYPSIN_DOM"/>
    <property type="match status" value="1"/>
</dbReference>
<gene>
    <name evidence="5" type="ORF">C9I99_21550</name>
</gene>
<evidence type="ECO:0000256" key="2">
    <source>
        <dbReference type="ARBA" id="ARBA00023157"/>
    </source>
</evidence>
<dbReference type="InterPro" id="IPR009003">
    <property type="entry name" value="Peptidase_S1_PA"/>
</dbReference>
<comment type="similarity">
    <text evidence="1">Belongs to the peptidase S1 family.</text>
</comment>
<dbReference type="SMART" id="SM00020">
    <property type="entry name" value="Tryp_SPc"/>
    <property type="match status" value="1"/>
</dbReference>
<dbReference type="GO" id="GO:0004252">
    <property type="term" value="F:serine-type endopeptidase activity"/>
    <property type="evidence" value="ECO:0007669"/>
    <property type="project" value="InterPro"/>
</dbReference>
<organism evidence="5 6">
    <name type="scientific">Photobacterium lutimaris</name>
    <dbReference type="NCBI Taxonomy" id="388278"/>
    <lineage>
        <taxon>Bacteria</taxon>
        <taxon>Pseudomonadati</taxon>
        <taxon>Pseudomonadota</taxon>
        <taxon>Gammaproteobacteria</taxon>
        <taxon>Vibrionales</taxon>
        <taxon>Vibrionaceae</taxon>
        <taxon>Photobacterium</taxon>
    </lineage>
</organism>
<reference evidence="5 6" key="1">
    <citation type="submission" date="2018-03" db="EMBL/GenBank/DDBJ databases">
        <title>Whole genome sequencing of Histamine producing bacteria.</title>
        <authorList>
            <person name="Butler K."/>
        </authorList>
    </citation>
    <scope>NUCLEOTIDE SEQUENCE [LARGE SCALE GENOMIC DNA]</scope>
    <source>
        <strain evidence="5 6">JCM 13586</strain>
    </source>
</reference>
<evidence type="ECO:0000259" key="4">
    <source>
        <dbReference type="PROSITE" id="PS50240"/>
    </source>
</evidence>
<dbReference type="GO" id="GO:0006508">
    <property type="term" value="P:proteolysis"/>
    <property type="evidence" value="ECO:0007669"/>
    <property type="project" value="InterPro"/>
</dbReference>
<dbReference type="Proteomes" id="UP000241222">
    <property type="component" value="Unassembled WGS sequence"/>
</dbReference>
<dbReference type="SUPFAM" id="SSF50494">
    <property type="entry name" value="Trypsin-like serine proteases"/>
    <property type="match status" value="1"/>
</dbReference>
<evidence type="ECO:0000256" key="1">
    <source>
        <dbReference type="ARBA" id="ARBA00007664"/>
    </source>
</evidence>
<feature type="signal peptide" evidence="3">
    <location>
        <begin position="1"/>
        <end position="21"/>
    </location>
</feature>
<dbReference type="InterPro" id="IPR043504">
    <property type="entry name" value="Peptidase_S1_PA_chymotrypsin"/>
</dbReference>
<evidence type="ECO:0000313" key="5">
    <source>
        <dbReference type="EMBL" id="PSU31772.1"/>
    </source>
</evidence>
<sequence>MNMKKLLTLTALATSMAFANAAEITPFVTGGSDATQEDYKDYLVGFTVDGVATCGGALINGKWILTAKHCTPIWYQTNGDLNATVRVYQGLAAYDSEDLVYEGPAVSYREWNIADQHAYREDVSKYVVAPILRELLKVDELTDYTETFWNFGEGELYDDMVLIELSESIAHNDTVTLPMPQILSDNFMPQSWEEFEASLNLNIGEEFVFMGWGLDREDGSTPDTLQKVDLVVKEAELSVQCRYTAFFGNEMKDYDCDFDITDPSHDFRSTFATYTIVGDAFTTTRGIEGYTGTGPGDSGTGLFGPNGELYGVVSRGDSVPDDDGEYRTMFASTLWYAQWFKEQINGLSTPSKLSAIEEEEGVHAPIFNVRVQNLSSDEQLIAPYLDDNEFFWIEENNCPSLLSGYESCELTIGSNPNNEILERGDAHSSSLSLNSESEIPVLIEVKGDDDNGTPPSNGSGKSGGSMSIMWLFGLMSVLWCRRRK</sequence>